<feature type="chain" id="PRO_5039081777" evidence="2">
    <location>
        <begin position="27"/>
        <end position="499"/>
    </location>
</feature>
<keyword evidence="1" id="KW-0677">Repeat</keyword>
<dbReference type="InterPro" id="IPR051465">
    <property type="entry name" value="Cell_Envelope_Struct_Comp"/>
</dbReference>
<dbReference type="InterPro" id="IPR009045">
    <property type="entry name" value="Zn_M74/Hedgehog-like"/>
</dbReference>
<dbReference type="InterPro" id="IPR001119">
    <property type="entry name" value="SLH_dom"/>
</dbReference>
<feature type="domain" description="SLH" evidence="3">
    <location>
        <begin position="25"/>
        <end position="88"/>
    </location>
</feature>
<keyword evidence="2" id="KW-0732">Signal</keyword>
<feature type="signal peptide" evidence="2">
    <location>
        <begin position="1"/>
        <end position="26"/>
    </location>
</feature>
<evidence type="ECO:0000259" key="3">
    <source>
        <dbReference type="PROSITE" id="PS51272"/>
    </source>
</evidence>
<dbReference type="Proteomes" id="UP000823882">
    <property type="component" value="Unassembled WGS sequence"/>
</dbReference>
<proteinExistence type="predicted"/>
<dbReference type="AlphaFoldDB" id="A0A9D2NZX4"/>
<evidence type="ECO:0000256" key="2">
    <source>
        <dbReference type="SAM" id="SignalP"/>
    </source>
</evidence>
<feature type="domain" description="SLH" evidence="3">
    <location>
        <begin position="162"/>
        <end position="225"/>
    </location>
</feature>
<name>A0A9D2NZX4_9FIRM</name>
<dbReference type="Pfam" id="PF13539">
    <property type="entry name" value="Peptidase_M15_4"/>
    <property type="match status" value="1"/>
</dbReference>
<gene>
    <name evidence="4" type="ORF">H9701_09650</name>
</gene>
<dbReference type="Gene3D" id="3.30.1380.10">
    <property type="match status" value="1"/>
</dbReference>
<evidence type="ECO:0000256" key="1">
    <source>
        <dbReference type="ARBA" id="ARBA00022737"/>
    </source>
</evidence>
<accession>A0A9D2NZX4</accession>
<dbReference type="Pfam" id="PF00395">
    <property type="entry name" value="SLH"/>
    <property type="match status" value="2"/>
</dbReference>
<dbReference type="PANTHER" id="PTHR43308:SF1">
    <property type="entry name" value="OUTER MEMBRANE PROTEIN ALPHA"/>
    <property type="match status" value="1"/>
</dbReference>
<comment type="caution">
    <text evidence="4">The sequence shown here is derived from an EMBL/GenBank/DDBJ whole genome shotgun (WGS) entry which is preliminary data.</text>
</comment>
<dbReference type="SUPFAM" id="SSF55166">
    <property type="entry name" value="Hedgehog/DD-peptidase"/>
    <property type="match status" value="1"/>
</dbReference>
<reference evidence="4" key="1">
    <citation type="journal article" date="2021" name="PeerJ">
        <title>Extensive microbial diversity within the chicken gut microbiome revealed by metagenomics and culture.</title>
        <authorList>
            <person name="Gilroy R."/>
            <person name="Ravi A."/>
            <person name="Getino M."/>
            <person name="Pursley I."/>
            <person name="Horton D.L."/>
            <person name="Alikhan N.F."/>
            <person name="Baker D."/>
            <person name="Gharbi K."/>
            <person name="Hall N."/>
            <person name="Watson M."/>
            <person name="Adriaenssens E.M."/>
            <person name="Foster-Nyarko E."/>
            <person name="Jarju S."/>
            <person name="Secka A."/>
            <person name="Antonio M."/>
            <person name="Oren A."/>
            <person name="Chaudhuri R.R."/>
            <person name="La Ragione R."/>
            <person name="Hildebrand F."/>
            <person name="Pallen M.J."/>
        </authorList>
    </citation>
    <scope>NUCLEOTIDE SEQUENCE</scope>
    <source>
        <strain evidence="4">CHK186-1790</strain>
    </source>
</reference>
<dbReference type="PROSITE" id="PS51272">
    <property type="entry name" value="SLH"/>
    <property type="match status" value="2"/>
</dbReference>
<dbReference type="PANTHER" id="PTHR43308">
    <property type="entry name" value="OUTER MEMBRANE PROTEIN ALPHA-RELATED"/>
    <property type="match status" value="1"/>
</dbReference>
<dbReference type="EMBL" id="DWWJ01000181">
    <property type="protein sequence ID" value="HJC41796.1"/>
    <property type="molecule type" value="Genomic_DNA"/>
</dbReference>
<reference evidence="4" key="2">
    <citation type="submission" date="2021-04" db="EMBL/GenBank/DDBJ databases">
        <authorList>
            <person name="Gilroy R."/>
        </authorList>
    </citation>
    <scope>NUCLEOTIDE SEQUENCE</scope>
    <source>
        <strain evidence="4">CHK186-1790</strain>
    </source>
</reference>
<protein>
    <submittedName>
        <fullName evidence="4">S-layer homology domain-containing protein</fullName>
    </submittedName>
</protein>
<sequence>MHLGKRIRTLVLAGALSLALAAPALAAGYTDLPSSHWAYDTMTKAASLGILQGTGDGRIDPSGTLSWGQFLVMLDRTFAPGSYENALATGLSWDQAGLQAALSSGLLLPEDGLAVTDGGSLSDPVTRQDAALLLGRVLPEGATASHSIWDFWFGTTQTAADASTFTDWDQMDAARQEAVAALAKAGVVQGQTDGSFGYADPLQRADAATLLVRVLDKVDQEHNGEEKTVTFHFVDSTTGAAILPDQRTTAAVGYSVSSAADTSGVGYYYDVTPYYSISTACDEYTLLFEPMTQAQIQEEQFWEKVDRGEATAEDYFLQDFWLQYPDENPRKYLLLFGSEDKRRFDSEEEAAAAMTTVSFPVWKLSSDGSKVGSTLSVTVHAAIAQDVVDIFTEIYNDPEQFPIYSVGGYAWRGDSATGEHNCGTAIDINANENFQVRDGQTLAGSFWDPAGSPYSIPANGSVVRIFAEHGWSWGGDAWAWDSDPAEGYHDYMHFSYMGG</sequence>
<organism evidence="4 5">
    <name type="scientific">Candidatus Intestinimonas pullistercoris</name>
    <dbReference type="NCBI Taxonomy" id="2838623"/>
    <lineage>
        <taxon>Bacteria</taxon>
        <taxon>Bacillati</taxon>
        <taxon>Bacillota</taxon>
        <taxon>Clostridia</taxon>
        <taxon>Eubacteriales</taxon>
        <taxon>Intestinimonas</taxon>
    </lineage>
</organism>
<dbReference type="GO" id="GO:0008233">
    <property type="term" value="F:peptidase activity"/>
    <property type="evidence" value="ECO:0007669"/>
    <property type="project" value="InterPro"/>
</dbReference>
<dbReference type="InterPro" id="IPR039561">
    <property type="entry name" value="Peptidase_M15C"/>
</dbReference>
<evidence type="ECO:0000313" key="5">
    <source>
        <dbReference type="Proteomes" id="UP000823882"/>
    </source>
</evidence>
<evidence type="ECO:0000313" key="4">
    <source>
        <dbReference type="EMBL" id="HJC41796.1"/>
    </source>
</evidence>